<reference evidence="6" key="1">
    <citation type="journal article" date="2019" name="Int. J. Syst. Evol. Microbiol.">
        <title>The Global Catalogue of Microorganisms (GCM) 10K type strain sequencing project: providing services to taxonomists for standard genome sequencing and annotation.</title>
        <authorList>
            <consortium name="The Broad Institute Genomics Platform"/>
            <consortium name="The Broad Institute Genome Sequencing Center for Infectious Disease"/>
            <person name="Wu L."/>
            <person name="Ma J."/>
        </authorList>
    </citation>
    <scope>NUCLEOTIDE SEQUENCE [LARGE SCALE GENOMIC DNA]</scope>
    <source>
        <strain evidence="6">CGMCC 1.16305</strain>
    </source>
</reference>
<dbReference type="Proteomes" id="UP001596505">
    <property type="component" value="Unassembled WGS sequence"/>
</dbReference>
<dbReference type="RefSeq" id="WP_380968672.1">
    <property type="nucleotide sequence ID" value="NZ_JBHTCO010000039.1"/>
</dbReference>
<evidence type="ECO:0000256" key="3">
    <source>
        <dbReference type="ARBA" id="ARBA00022833"/>
    </source>
</evidence>
<name>A0ABW2PZJ3_9BACL</name>
<dbReference type="EMBL" id="JBHTCO010000039">
    <property type="protein sequence ID" value="MFC7394812.1"/>
    <property type="molecule type" value="Genomic_DNA"/>
</dbReference>
<gene>
    <name evidence="5" type="ORF">ACFQRG_17965</name>
</gene>
<dbReference type="PIRSF" id="PIRSF017292">
    <property type="entry name" value="UCP017292_Znf_CHY"/>
    <property type="match status" value="1"/>
</dbReference>
<evidence type="ECO:0000313" key="6">
    <source>
        <dbReference type="Proteomes" id="UP001596505"/>
    </source>
</evidence>
<evidence type="ECO:0000256" key="1">
    <source>
        <dbReference type="ARBA" id="ARBA00022723"/>
    </source>
</evidence>
<dbReference type="PANTHER" id="PTHR28082:SF1">
    <property type="entry name" value="HELPER OF TIM PROTEIN 13"/>
    <property type="match status" value="1"/>
</dbReference>
<keyword evidence="2" id="KW-0863">Zinc-finger</keyword>
<dbReference type="InterPro" id="IPR016694">
    <property type="entry name" value="UCP017292"/>
</dbReference>
<sequence>MKIKGQTVSGVNVDKETRCKHYHTVRDIIAIKFKCCQTYYPCYECHQELADHPAETWESSEHGTKAVLCGSCGHELTIKEYLECNSSCPKCHANFNPGCSRHYHLYFGSSNSAEE</sequence>
<keyword evidence="6" id="KW-1185">Reference proteome</keyword>
<dbReference type="InterPro" id="IPR037274">
    <property type="entry name" value="Znf_CHY_sf"/>
</dbReference>
<evidence type="ECO:0000313" key="5">
    <source>
        <dbReference type="EMBL" id="MFC7394812.1"/>
    </source>
</evidence>
<proteinExistence type="predicted"/>
<evidence type="ECO:0000259" key="4">
    <source>
        <dbReference type="PROSITE" id="PS51266"/>
    </source>
</evidence>
<dbReference type="InterPro" id="IPR008913">
    <property type="entry name" value="Znf_CHY"/>
</dbReference>
<dbReference type="InterPro" id="IPR052604">
    <property type="entry name" value="Mito_Tim_assembly_helper"/>
</dbReference>
<protein>
    <submittedName>
        <fullName evidence="5">CHY zinc finger protein</fullName>
    </submittedName>
</protein>
<keyword evidence="3" id="KW-0862">Zinc</keyword>
<accession>A0ABW2PZJ3</accession>
<keyword evidence="1" id="KW-0479">Metal-binding</keyword>
<dbReference type="PROSITE" id="PS51266">
    <property type="entry name" value="ZF_CHY"/>
    <property type="match status" value="1"/>
</dbReference>
<dbReference type="Pfam" id="PF05495">
    <property type="entry name" value="zf-CHY"/>
    <property type="match status" value="1"/>
</dbReference>
<evidence type="ECO:0000256" key="2">
    <source>
        <dbReference type="ARBA" id="ARBA00022771"/>
    </source>
</evidence>
<feature type="domain" description="CHY-type" evidence="4">
    <location>
        <begin position="12"/>
        <end position="90"/>
    </location>
</feature>
<organism evidence="5 6">
    <name type="scientific">Scopulibacillus cellulosilyticus</name>
    <dbReference type="NCBI Taxonomy" id="2665665"/>
    <lineage>
        <taxon>Bacteria</taxon>
        <taxon>Bacillati</taxon>
        <taxon>Bacillota</taxon>
        <taxon>Bacilli</taxon>
        <taxon>Bacillales</taxon>
        <taxon>Sporolactobacillaceae</taxon>
        <taxon>Scopulibacillus</taxon>
    </lineage>
</organism>
<comment type="caution">
    <text evidence="5">The sequence shown here is derived from an EMBL/GenBank/DDBJ whole genome shotgun (WGS) entry which is preliminary data.</text>
</comment>
<dbReference type="PANTHER" id="PTHR28082">
    <property type="entry name" value="ZINC FINGER PROTEIN"/>
    <property type="match status" value="1"/>
</dbReference>
<dbReference type="SUPFAM" id="SSF161219">
    <property type="entry name" value="CHY zinc finger-like"/>
    <property type="match status" value="1"/>
</dbReference>